<dbReference type="PROSITE" id="PS51186">
    <property type="entry name" value="GNAT"/>
    <property type="match status" value="1"/>
</dbReference>
<dbReference type="Gene3D" id="3.40.630.30">
    <property type="match status" value="1"/>
</dbReference>
<dbReference type="eggNOG" id="COG0456">
    <property type="taxonomic scope" value="Bacteria"/>
</dbReference>
<keyword evidence="4" id="KW-1185">Reference proteome</keyword>
<reference evidence="3 4" key="1">
    <citation type="journal article" date="2014" name="Genome Announc.">
        <title>Draft Genome Sequence of Advenella kashmirensis Strain W13003, a Polycyclic Aromatic Hydrocarbon-Degrading Bacterium.</title>
        <authorList>
            <person name="Wang X."/>
            <person name="Jin D."/>
            <person name="Zhou L."/>
            <person name="Wu L."/>
            <person name="An W."/>
            <person name="Zhao L."/>
        </authorList>
    </citation>
    <scope>NUCLEOTIDE SEQUENCE [LARGE SCALE GENOMIC DNA]</scope>
    <source>
        <strain evidence="3 4">W13003</strain>
    </source>
</reference>
<dbReference type="EMBL" id="AYXT01000010">
    <property type="protein sequence ID" value="ETF01499.1"/>
    <property type="molecule type" value="Genomic_DNA"/>
</dbReference>
<dbReference type="PANTHER" id="PTHR13947:SF37">
    <property type="entry name" value="LD18367P"/>
    <property type="match status" value="1"/>
</dbReference>
<dbReference type="SUPFAM" id="SSF55729">
    <property type="entry name" value="Acyl-CoA N-acyltransferases (Nat)"/>
    <property type="match status" value="1"/>
</dbReference>
<dbReference type="GO" id="GO:0008080">
    <property type="term" value="F:N-acetyltransferase activity"/>
    <property type="evidence" value="ECO:0007669"/>
    <property type="project" value="InterPro"/>
</dbReference>
<gene>
    <name evidence="3" type="ORF">W822_11805</name>
</gene>
<dbReference type="PANTHER" id="PTHR13947">
    <property type="entry name" value="GNAT FAMILY N-ACETYLTRANSFERASE"/>
    <property type="match status" value="1"/>
</dbReference>
<feature type="domain" description="N-acetyltransferase" evidence="2">
    <location>
        <begin position="18"/>
        <end position="165"/>
    </location>
</feature>
<proteinExistence type="predicted"/>
<evidence type="ECO:0000313" key="4">
    <source>
        <dbReference type="Proteomes" id="UP000018733"/>
    </source>
</evidence>
<dbReference type="Pfam" id="PF00583">
    <property type="entry name" value="Acetyltransf_1"/>
    <property type="match status" value="1"/>
</dbReference>
<dbReference type="Proteomes" id="UP000018733">
    <property type="component" value="Unassembled WGS sequence"/>
</dbReference>
<dbReference type="PATRIC" id="fig|1424334.3.peg.2378"/>
<accession>V8QR86</accession>
<dbReference type="CDD" id="cd04301">
    <property type="entry name" value="NAT_SF"/>
    <property type="match status" value="1"/>
</dbReference>
<sequence length="173" mass="18910">MNLTDIITLSSEQASAFRDIRLAALLQAPQAFGASHAVESAKPLSFFEERLRTSMVWAARQNGTLVGVACLAPGMSDREKHKGFVWGVFVAPEVRGQGVSRALLTTLLTWADQHYEQVTLTVTATNTAALALYQQAGFDVFGREPRALKDETGYSDEILMVRFAHQTSPPPVT</sequence>
<dbReference type="InterPro" id="IPR050769">
    <property type="entry name" value="NAT_camello-type"/>
</dbReference>
<evidence type="ECO:0000313" key="3">
    <source>
        <dbReference type="EMBL" id="ETF01499.1"/>
    </source>
</evidence>
<dbReference type="AlphaFoldDB" id="V8QR86"/>
<comment type="caution">
    <text evidence="3">The sequence shown here is derived from an EMBL/GenBank/DDBJ whole genome shotgun (WGS) entry which is preliminary data.</text>
</comment>
<keyword evidence="1" id="KW-0808">Transferase</keyword>
<dbReference type="STRING" id="1424334.W822_11805"/>
<dbReference type="HOGENOM" id="CLU_013985_19_4_4"/>
<dbReference type="RefSeq" id="WP_024005327.1">
    <property type="nucleotide sequence ID" value="NZ_KI650980.1"/>
</dbReference>
<dbReference type="InterPro" id="IPR000182">
    <property type="entry name" value="GNAT_dom"/>
</dbReference>
<evidence type="ECO:0000259" key="2">
    <source>
        <dbReference type="PROSITE" id="PS51186"/>
    </source>
</evidence>
<protein>
    <recommendedName>
        <fullName evidence="2">N-acetyltransferase domain-containing protein</fullName>
    </recommendedName>
</protein>
<dbReference type="OrthoDB" id="9799092at2"/>
<name>V8QR86_9BURK</name>
<evidence type="ECO:0000256" key="1">
    <source>
        <dbReference type="ARBA" id="ARBA00022679"/>
    </source>
</evidence>
<organism evidence="3 4">
    <name type="scientific">Advenella kashmirensis W13003</name>
    <dbReference type="NCBI Taxonomy" id="1424334"/>
    <lineage>
        <taxon>Bacteria</taxon>
        <taxon>Pseudomonadati</taxon>
        <taxon>Pseudomonadota</taxon>
        <taxon>Betaproteobacteria</taxon>
        <taxon>Burkholderiales</taxon>
        <taxon>Alcaligenaceae</taxon>
    </lineage>
</organism>
<dbReference type="InterPro" id="IPR016181">
    <property type="entry name" value="Acyl_CoA_acyltransferase"/>
</dbReference>